<keyword id="KW-0903">Direct protein sequencing</keyword>
<dbReference type="PIR" id="B44913">
    <property type="entry name" value="B44913"/>
</dbReference>
<proteinExistence type="evidence at protein level"/>
<organism>
    <name type="scientific">Leptospira interrogans</name>
    <dbReference type="NCBI Taxonomy" id="173"/>
    <lineage>
        <taxon>Bacteria</taxon>
        <taxon>Pseudomonadati</taxon>
        <taxon>Spirochaetota</taxon>
        <taxon>Spirochaetia</taxon>
        <taxon>Leptospirales</taxon>
        <taxon>Leptospiraceae</taxon>
        <taxon>Leptospira</taxon>
    </lineage>
</organism>
<reference key="1">
    <citation type="journal article" date="1992" name="J. Bacteriol.">
        <title>Characterization of the periplasmic flagellum proteins of Leptospira interrogans.</title>
        <authorList>
            <person name="Trueba G.A."/>
            <person name="Bolin C.A."/>
            <person name="Zuerner R.L."/>
        </authorList>
    </citation>
    <scope>PROTEIN SEQUENCE</scope>
</reference>
<sequence length="20" mass="2328">MIINHNISAIFAHRTLKFNS</sequence>
<dbReference type="AlphaFoldDB" id="Q9R5K2"/>
<protein>
    <submittedName>
        <fullName>35.5 kDa periplasmic flagella core protein</fullName>
    </submittedName>
</protein>
<name>Q9R5K2_LEPIR</name>
<accession>Q9R5K2</accession>